<dbReference type="EMBL" id="KZ293668">
    <property type="protein sequence ID" value="PBK89547.1"/>
    <property type="molecule type" value="Genomic_DNA"/>
</dbReference>
<feature type="signal peptide" evidence="1">
    <location>
        <begin position="1"/>
        <end position="19"/>
    </location>
</feature>
<dbReference type="InParanoid" id="A0A2H3DKE8"/>
<keyword evidence="1" id="KW-0732">Signal</keyword>
<feature type="chain" id="PRO_5013910716" evidence="1">
    <location>
        <begin position="20"/>
        <end position="188"/>
    </location>
</feature>
<organism evidence="2 3">
    <name type="scientific">Armillaria gallica</name>
    <name type="common">Bulbous honey fungus</name>
    <name type="synonym">Armillaria bulbosa</name>
    <dbReference type="NCBI Taxonomy" id="47427"/>
    <lineage>
        <taxon>Eukaryota</taxon>
        <taxon>Fungi</taxon>
        <taxon>Dikarya</taxon>
        <taxon>Basidiomycota</taxon>
        <taxon>Agaricomycotina</taxon>
        <taxon>Agaricomycetes</taxon>
        <taxon>Agaricomycetidae</taxon>
        <taxon>Agaricales</taxon>
        <taxon>Marasmiineae</taxon>
        <taxon>Physalacriaceae</taxon>
        <taxon>Armillaria</taxon>
    </lineage>
</organism>
<name>A0A2H3DKE8_ARMGA</name>
<gene>
    <name evidence="2" type="ORF">ARMGADRAFT_1113402</name>
</gene>
<sequence length="188" mass="21410">MLTVYLLVSMVTVPARVHGCPLLQDLAQNQNFYCTKDTAILKWNYKDVKIQDDKTHSEQTVQSRQVCVINLLRTVTSRNTGFHADLPPLLIYDTEVFGLHKRIYGNMAYPTSSILISRLVYRRSVLARLSLVGFESQPEGLTYCSKVWVKIFGLCPFQGQPLLAQALHVIIVTLRLGSRMQLYVSEVY</sequence>
<evidence type="ECO:0000256" key="1">
    <source>
        <dbReference type="SAM" id="SignalP"/>
    </source>
</evidence>
<keyword evidence="3" id="KW-1185">Reference proteome</keyword>
<protein>
    <submittedName>
        <fullName evidence="2">Uncharacterized protein</fullName>
    </submittedName>
</protein>
<evidence type="ECO:0000313" key="2">
    <source>
        <dbReference type="EMBL" id="PBK89547.1"/>
    </source>
</evidence>
<dbReference type="AlphaFoldDB" id="A0A2H3DKE8"/>
<evidence type="ECO:0000313" key="3">
    <source>
        <dbReference type="Proteomes" id="UP000217790"/>
    </source>
</evidence>
<reference evidence="3" key="1">
    <citation type="journal article" date="2017" name="Nat. Ecol. Evol.">
        <title>Genome expansion and lineage-specific genetic innovations in the forest pathogenic fungi Armillaria.</title>
        <authorList>
            <person name="Sipos G."/>
            <person name="Prasanna A.N."/>
            <person name="Walter M.C."/>
            <person name="O'Connor E."/>
            <person name="Balint B."/>
            <person name="Krizsan K."/>
            <person name="Kiss B."/>
            <person name="Hess J."/>
            <person name="Varga T."/>
            <person name="Slot J."/>
            <person name="Riley R."/>
            <person name="Boka B."/>
            <person name="Rigling D."/>
            <person name="Barry K."/>
            <person name="Lee J."/>
            <person name="Mihaltcheva S."/>
            <person name="LaButti K."/>
            <person name="Lipzen A."/>
            <person name="Waldron R."/>
            <person name="Moloney N.M."/>
            <person name="Sperisen C."/>
            <person name="Kredics L."/>
            <person name="Vagvoelgyi C."/>
            <person name="Patrignani A."/>
            <person name="Fitzpatrick D."/>
            <person name="Nagy I."/>
            <person name="Doyle S."/>
            <person name="Anderson J.B."/>
            <person name="Grigoriev I.V."/>
            <person name="Gueldener U."/>
            <person name="Muensterkoetter M."/>
            <person name="Nagy L.G."/>
        </authorList>
    </citation>
    <scope>NUCLEOTIDE SEQUENCE [LARGE SCALE GENOMIC DNA]</scope>
    <source>
        <strain evidence="3">Ar21-2</strain>
    </source>
</reference>
<proteinExistence type="predicted"/>
<accession>A0A2H3DKE8</accession>
<dbReference type="Proteomes" id="UP000217790">
    <property type="component" value="Unassembled WGS sequence"/>
</dbReference>